<dbReference type="AlphaFoldDB" id="A0A381YKP3"/>
<dbReference type="EMBL" id="UINC01018460">
    <property type="protein sequence ID" value="SVA77559.1"/>
    <property type="molecule type" value="Genomic_DNA"/>
</dbReference>
<dbReference type="Gene3D" id="3.40.50.300">
    <property type="entry name" value="P-loop containing nucleotide triphosphate hydrolases"/>
    <property type="match status" value="1"/>
</dbReference>
<dbReference type="PANTHER" id="PTHR36451:SF1">
    <property type="entry name" value="OMEGA-HYDROXY-BETA-DIHYDROMENAQUINONE-9 SULFOTRANSFERASE STF3"/>
    <property type="match status" value="1"/>
</dbReference>
<dbReference type="InterPro" id="IPR027417">
    <property type="entry name" value="P-loop_NTPase"/>
</dbReference>
<dbReference type="SUPFAM" id="SSF52540">
    <property type="entry name" value="P-loop containing nucleoside triphosphate hydrolases"/>
    <property type="match status" value="1"/>
</dbReference>
<evidence type="ECO:0000313" key="1">
    <source>
        <dbReference type="EMBL" id="SVA77559.1"/>
    </source>
</evidence>
<organism evidence="1">
    <name type="scientific">marine metagenome</name>
    <dbReference type="NCBI Taxonomy" id="408172"/>
    <lineage>
        <taxon>unclassified sequences</taxon>
        <taxon>metagenomes</taxon>
        <taxon>ecological metagenomes</taxon>
    </lineage>
</organism>
<name>A0A381YKP3_9ZZZZ</name>
<proteinExistence type="predicted"/>
<reference evidence="1" key="1">
    <citation type="submission" date="2018-05" db="EMBL/GenBank/DDBJ databases">
        <authorList>
            <person name="Lanie J.A."/>
            <person name="Ng W.-L."/>
            <person name="Kazmierczak K.M."/>
            <person name="Andrzejewski T.M."/>
            <person name="Davidsen T.M."/>
            <person name="Wayne K.J."/>
            <person name="Tettelin H."/>
            <person name="Glass J.I."/>
            <person name="Rusch D."/>
            <person name="Podicherti R."/>
            <person name="Tsui H.-C.T."/>
            <person name="Winkler M.E."/>
        </authorList>
    </citation>
    <scope>NUCLEOTIDE SEQUENCE</scope>
</reference>
<gene>
    <name evidence="1" type="ORF">METZ01_LOCUS130413</name>
</gene>
<feature type="non-terminal residue" evidence="1">
    <location>
        <position position="1"/>
    </location>
</feature>
<sequence>VQNTRTTVSQKKRPFSFNITNFLGSFFPSKPSLSEQYILDAARTSTGLQDWGSDSFLEGMRMLLESSINEARLHYFGRKFLQKGCIRAVKDRLRLEKAVKDNPDILNTPIEKPVFILGLPRTGTTLLQNLFFQDDRFRHLHYWEQVAIGLQPAPENLKDNYIIDSCSTFISRLKKISPEFFIAHDIQHRGPEECNGLMERDFSSIIYIMLRNIPTYTEWFQKKDMTSTYEYHRYQLQYLGYHFKGKRWVLKAPVHLLFLKYLFEVYPDAQIVQMHRDPLKAIPSMSSLVVISRWIHSDHVSEIKTAEQLLELMSRNINQSIAYRDAQSSSQILDISFSELVKDTMPTVNKIYNWLGVDFTHETKISMSNWLDISKLKQESEPHQYSLDQFGLNETRIQDCFARYYERYADYL</sequence>
<evidence type="ECO:0008006" key="2">
    <source>
        <dbReference type="Google" id="ProtNLM"/>
    </source>
</evidence>
<dbReference type="PANTHER" id="PTHR36451">
    <property type="entry name" value="PAPS-DEPENDENT SULFOTRANSFERASE STF3"/>
    <property type="match status" value="1"/>
</dbReference>
<protein>
    <recommendedName>
        <fullName evidence="2">Sulfotransferase domain-containing protein</fullName>
    </recommendedName>
</protein>
<accession>A0A381YKP3</accession>
<dbReference type="Pfam" id="PF13469">
    <property type="entry name" value="Sulfotransfer_3"/>
    <property type="match status" value="1"/>
</dbReference>
<dbReference type="InterPro" id="IPR052736">
    <property type="entry name" value="Stf3_sulfotransferase"/>
</dbReference>